<dbReference type="AlphaFoldDB" id="A0AAU8JD75"/>
<reference evidence="1" key="1">
    <citation type="submission" date="2024-07" db="EMBL/GenBank/DDBJ databases">
        <authorList>
            <person name="Kim Y.J."/>
            <person name="Jeong J.Y."/>
        </authorList>
    </citation>
    <scope>NUCLEOTIDE SEQUENCE</scope>
    <source>
        <strain evidence="1">GIHE-MW2</strain>
    </source>
</reference>
<dbReference type="InterPro" id="IPR042099">
    <property type="entry name" value="ANL_N_sf"/>
</dbReference>
<gene>
    <name evidence="1" type="ORF">ABWT76_005220</name>
</gene>
<accession>A0AAU8JD75</accession>
<organism evidence="1">
    <name type="scientific">Planktothricoides raciborskii GIHE-MW2</name>
    <dbReference type="NCBI Taxonomy" id="2792601"/>
    <lineage>
        <taxon>Bacteria</taxon>
        <taxon>Bacillati</taxon>
        <taxon>Cyanobacteriota</taxon>
        <taxon>Cyanophyceae</taxon>
        <taxon>Oscillatoriophycideae</taxon>
        <taxon>Oscillatoriales</taxon>
        <taxon>Oscillatoriaceae</taxon>
        <taxon>Planktothricoides</taxon>
    </lineage>
</organism>
<evidence type="ECO:0000313" key="1">
    <source>
        <dbReference type="EMBL" id="XCM36459.1"/>
    </source>
</evidence>
<dbReference type="RefSeq" id="WP_190879403.1">
    <property type="nucleotide sequence ID" value="NZ_CP159837.1"/>
</dbReference>
<proteinExistence type="predicted"/>
<protein>
    <submittedName>
        <fullName evidence="1">Uncharacterized protein</fullName>
    </submittedName>
</protein>
<dbReference type="Gene3D" id="3.40.50.12780">
    <property type="entry name" value="N-terminal domain of ligase-like"/>
    <property type="match status" value="1"/>
</dbReference>
<dbReference type="SUPFAM" id="SSF56801">
    <property type="entry name" value="Acetyl-CoA synthetase-like"/>
    <property type="match status" value="1"/>
</dbReference>
<name>A0AAU8JD75_9CYAN</name>
<sequence length="53" mass="5998">MSDRTTLVSLLRERASRQPDRIAYTFLANGETPENTLTYRQLDGKARAIASLE</sequence>
<dbReference type="EMBL" id="CP159837">
    <property type="protein sequence ID" value="XCM36459.1"/>
    <property type="molecule type" value="Genomic_DNA"/>
</dbReference>